<evidence type="ECO:0000256" key="6">
    <source>
        <dbReference type="ARBA" id="ARBA00022723"/>
    </source>
</evidence>
<reference evidence="20 21" key="1">
    <citation type="submission" date="2019-02" db="EMBL/GenBank/DDBJ databases">
        <title>Deep-cultivation of Planctomycetes and their phenomic and genomic characterization uncovers novel biology.</title>
        <authorList>
            <person name="Wiegand S."/>
            <person name="Jogler M."/>
            <person name="Boedeker C."/>
            <person name="Pinto D."/>
            <person name="Vollmers J."/>
            <person name="Rivas-Marin E."/>
            <person name="Kohn T."/>
            <person name="Peeters S.H."/>
            <person name="Heuer A."/>
            <person name="Rast P."/>
            <person name="Oberbeckmann S."/>
            <person name="Bunk B."/>
            <person name="Jeske O."/>
            <person name="Meyerdierks A."/>
            <person name="Storesund J.E."/>
            <person name="Kallscheuer N."/>
            <person name="Luecker S."/>
            <person name="Lage O.M."/>
            <person name="Pohl T."/>
            <person name="Merkel B.J."/>
            <person name="Hornburger P."/>
            <person name="Mueller R.-W."/>
            <person name="Bruemmer F."/>
            <person name="Labrenz M."/>
            <person name="Spormann A.M."/>
            <person name="Op Den Camp H."/>
            <person name="Overmann J."/>
            <person name="Amann R."/>
            <person name="Jetten M.S.M."/>
            <person name="Mascher T."/>
            <person name="Medema M.H."/>
            <person name="Devos D.P."/>
            <person name="Kaster A.-K."/>
            <person name="Ovreas L."/>
            <person name="Rohde M."/>
            <person name="Galperin M.Y."/>
            <person name="Jogler C."/>
        </authorList>
    </citation>
    <scope>NUCLEOTIDE SEQUENCE [LARGE SCALE GENOMIC DNA]</scope>
    <source>
        <strain evidence="20 21">Pla144</strain>
    </source>
</reference>
<dbReference type="PANTHER" id="PTHR11920">
    <property type="entry name" value="GUANYLYL CYCLASE"/>
    <property type="match status" value="1"/>
</dbReference>
<keyword evidence="12 18" id="KW-0472">Membrane</keyword>
<dbReference type="Gene3D" id="3.30.70.1230">
    <property type="entry name" value="Nucleotide cyclase"/>
    <property type="match status" value="1"/>
</dbReference>
<evidence type="ECO:0000256" key="18">
    <source>
        <dbReference type="SAM" id="Phobius"/>
    </source>
</evidence>
<keyword evidence="13 17" id="KW-0456">Lyase</keyword>
<keyword evidence="11" id="KW-0115">cAMP biosynthesis</keyword>
<keyword evidence="9" id="KW-0460">Magnesium</keyword>
<feature type="transmembrane region" description="Helical" evidence="18">
    <location>
        <begin position="206"/>
        <end position="226"/>
    </location>
</feature>
<keyword evidence="7" id="KW-0547">Nucleotide-binding</keyword>
<dbReference type="GO" id="GO:0035556">
    <property type="term" value="P:intracellular signal transduction"/>
    <property type="evidence" value="ECO:0007669"/>
    <property type="project" value="InterPro"/>
</dbReference>
<feature type="transmembrane region" description="Helical" evidence="18">
    <location>
        <begin position="142"/>
        <end position="158"/>
    </location>
</feature>
<evidence type="ECO:0000256" key="3">
    <source>
        <dbReference type="ARBA" id="ARBA00012201"/>
    </source>
</evidence>
<dbReference type="CDD" id="cd07302">
    <property type="entry name" value="CHD"/>
    <property type="match status" value="1"/>
</dbReference>
<keyword evidence="10 18" id="KW-1133">Transmembrane helix</keyword>
<keyword evidence="8" id="KW-0067">ATP-binding</keyword>
<dbReference type="AlphaFoldDB" id="A0A5C6D2B6"/>
<evidence type="ECO:0000256" key="17">
    <source>
        <dbReference type="RuleBase" id="RU000405"/>
    </source>
</evidence>
<dbReference type="PROSITE" id="PS00452">
    <property type="entry name" value="GUANYLATE_CYCLASE_1"/>
    <property type="match status" value="1"/>
</dbReference>
<feature type="domain" description="Guanylate cyclase" evidence="19">
    <location>
        <begin position="275"/>
        <end position="402"/>
    </location>
</feature>
<comment type="similarity">
    <text evidence="17">Belongs to the adenylyl cyclase class-4/guanylyl cyclase family.</text>
</comment>
<keyword evidence="21" id="KW-1185">Reference proteome</keyword>
<gene>
    <name evidence="20" type="primary">cya</name>
    <name evidence="20" type="ORF">Pla144_01320</name>
</gene>
<evidence type="ECO:0000256" key="12">
    <source>
        <dbReference type="ARBA" id="ARBA00023136"/>
    </source>
</evidence>
<evidence type="ECO:0000256" key="2">
    <source>
        <dbReference type="ARBA" id="ARBA00004370"/>
    </source>
</evidence>
<dbReference type="FunFam" id="3.30.70.1230:FF:000033">
    <property type="entry name" value="Adenylate cyclase"/>
    <property type="match status" value="1"/>
</dbReference>
<evidence type="ECO:0000256" key="8">
    <source>
        <dbReference type="ARBA" id="ARBA00022840"/>
    </source>
</evidence>
<evidence type="ECO:0000256" key="11">
    <source>
        <dbReference type="ARBA" id="ARBA00022998"/>
    </source>
</evidence>
<dbReference type="EC" id="4.6.1.1" evidence="3"/>
<evidence type="ECO:0000256" key="13">
    <source>
        <dbReference type="ARBA" id="ARBA00023239"/>
    </source>
</evidence>
<evidence type="ECO:0000256" key="4">
    <source>
        <dbReference type="ARBA" id="ARBA00021420"/>
    </source>
</evidence>
<dbReference type="GO" id="GO:0046872">
    <property type="term" value="F:metal ion binding"/>
    <property type="evidence" value="ECO:0007669"/>
    <property type="project" value="UniProtKB-KW"/>
</dbReference>
<evidence type="ECO:0000256" key="7">
    <source>
        <dbReference type="ARBA" id="ARBA00022741"/>
    </source>
</evidence>
<evidence type="ECO:0000313" key="21">
    <source>
        <dbReference type="Proteomes" id="UP000318437"/>
    </source>
</evidence>
<dbReference type="EMBL" id="SJPS01000001">
    <property type="protein sequence ID" value="TWU29356.1"/>
    <property type="molecule type" value="Genomic_DNA"/>
</dbReference>
<evidence type="ECO:0000256" key="14">
    <source>
        <dbReference type="ARBA" id="ARBA00032597"/>
    </source>
</evidence>
<dbReference type="SMART" id="SM00044">
    <property type="entry name" value="CYCc"/>
    <property type="match status" value="1"/>
</dbReference>
<dbReference type="PROSITE" id="PS50125">
    <property type="entry name" value="GUANYLATE_CYCLASE_2"/>
    <property type="match status" value="1"/>
</dbReference>
<evidence type="ECO:0000256" key="10">
    <source>
        <dbReference type="ARBA" id="ARBA00022989"/>
    </source>
</evidence>
<comment type="catalytic activity">
    <reaction evidence="1">
        <text>ATP = 3',5'-cyclic AMP + diphosphate</text>
        <dbReference type="Rhea" id="RHEA:15389"/>
        <dbReference type="ChEBI" id="CHEBI:30616"/>
        <dbReference type="ChEBI" id="CHEBI:33019"/>
        <dbReference type="ChEBI" id="CHEBI:58165"/>
        <dbReference type="EC" id="4.6.1.1"/>
    </reaction>
</comment>
<keyword evidence="5 18" id="KW-0812">Transmembrane</keyword>
<comment type="caution">
    <text evidence="20">The sequence shown here is derived from an EMBL/GenBank/DDBJ whole genome shotgun (WGS) entry which is preliminary data.</text>
</comment>
<dbReference type="GO" id="GO:0004016">
    <property type="term" value="F:adenylate cyclase activity"/>
    <property type="evidence" value="ECO:0007669"/>
    <property type="project" value="UniProtKB-EC"/>
</dbReference>
<name>A0A5C6D2B6_9BACT</name>
<evidence type="ECO:0000256" key="15">
    <source>
        <dbReference type="ARBA" id="ARBA00032637"/>
    </source>
</evidence>
<evidence type="ECO:0000256" key="5">
    <source>
        <dbReference type="ARBA" id="ARBA00022692"/>
    </source>
</evidence>
<comment type="subcellular location">
    <subcellularLocation>
        <location evidence="2">Membrane</location>
    </subcellularLocation>
</comment>
<keyword evidence="6" id="KW-0479">Metal-binding</keyword>
<dbReference type="SUPFAM" id="SSF55073">
    <property type="entry name" value="Nucleotide cyclase"/>
    <property type="match status" value="1"/>
</dbReference>
<dbReference type="PANTHER" id="PTHR11920:SF335">
    <property type="entry name" value="GUANYLATE CYCLASE"/>
    <property type="match status" value="1"/>
</dbReference>
<proteinExistence type="inferred from homology"/>
<dbReference type="GO" id="GO:0005524">
    <property type="term" value="F:ATP binding"/>
    <property type="evidence" value="ECO:0007669"/>
    <property type="project" value="UniProtKB-KW"/>
</dbReference>
<dbReference type="GO" id="GO:0006171">
    <property type="term" value="P:cAMP biosynthetic process"/>
    <property type="evidence" value="ECO:0007669"/>
    <property type="project" value="UniProtKB-KW"/>
</dbReference>
<evidence type="ECO:0000256" key="16">
    <source>
        <dbReference type="ARBA" id="ARBA00064436"/>
    </source>
</evidence>
<dbReference type="InterPro" id="IPR018297">
    <property type="entry name" value="A/G_cyclase_CS"/>
</dbReference>
<evidence type="ECO:0000256" key="1">
    <source>
        <dbReference type="ARBA" id="ARBA00001593"/>
    </source>
</evidence>
<sequence length="474" mass="52888">MGNTSAFAIIALDSALPPLNPPMRHQSMPEFLKAAGRYLDPYLKVLLKVPANVERYDYRMYLSMIIANYIALVLHLSWVFVFWWLDFPTLSFINIGSVIFWIFSITILYRWGAMLTAVILGSTEVLIHQFFAVYYLGWEFGFQYYLLVIVAFTFLMNFKNVMFIPVALFFVCLISFLGFYYQVQYWNEPHVLLGATAEQASLAQEAFLNINVTSAFAILAIMSYFYSDAAQKAEALLELERVKSEMLLLNVLPTSIAQRLKEDRSIIADHFESATVMFSDIVGFTALSEKVPPKQLVDHLNHLFSAFDDLAEKHGLEKIKTIGDSYMVAGGIPIKSVGHAKDVSAMALDMLEAVEECNRETGQPINIRIGIHSGPAVAGVIGIKKFAYDVWGDTVNTASRMESSGLPGRIQLSGEAVALLNGEFVIEERGEVEVKGKGCMKTYWLVGRSHNGVGSKQLEIDQTQTETAAKNGDA</sequence>
<organism evidence="20 21">
    <name type="scientific">Bythopirellula polymerisocia</name>
    <dbReference type="NCBI Taxonomy" id="2528003"/>
    <lineage>
        <taxon>Bacteria</taxon>
        <taxon>Pseudomonadati</taxon>
        <taxon>Planctomycetota</taxon>
        <taxon>Planctomycetia</taxon>
        <taxon>Pirellulales</taxon>
        <taxon>Lacipirellulaceae</taxon>
        <taxon>Bythopirellula</taxon>
    </lineage>
</organism>
<accession>A0A5C6D2B6</accession>
<dbReference type="InterPro" id="IPR029787">
    <property type="entry name" value="Nucleotide_cyclase"/>
</dbReference>
<dbReference type="InterPro" id="IPR001054">
    <property type="entry name" value="A/G_cyclase"/>
</dbReference>
<dbReference type="InterPro" id="IPR050401">
    <property type="entry name" value="Cyclic_nucleotide_synthase"/>
</dbReference>
<evidence type="ECO:0000259" key="19">
    <source>
        <dbReference type="PROSITE" id="PS50125"/>
    </source>
</evidence>
<evidence type="ECO:0000313" key="20">
    <source>
        <dbReference type="EMBL" id="TWU29356.1"/>
    </source>
</evidence>
<protein>
    <recommendedName>
        <fullName evidence="4">Adenylate cyclase</fullName>
        <ecNumber evidence="3">4.6.1.1</ecNumber>
    </recommendedName>
    <alternativeName>
        <fullName evidence="14">ATP pyrophosphate-lyase</fullName>
    </alternativeName>
    <alternativeName>
        <fullName evidence="15">Adenylyl cyclase</fullName>
    </alternativeName>
</protein>
<dbReference type="GO" id="GO:0005886">
    <property type="term" value="C:plasma membrane"/>
    <property type="evidence" value="ECO:0007669"/>
    <property type="project" value="UniProtKB-ARBA"/>
</dbReference>
<feature type="transmembrane region" description="Helical" evidence="18">
    <location>
        <begin position="163"/>
        <end position="183"/>
    </location>
</feature>
<feature type="transmembrane region" description="Helical" evidence="18">
    <location>
        <begin position="65"/>
        <end position="85"/>
    </location>
</feature>
<comment type="subunit">
    <text evidence="16">Homodimer. Can also exist as monomer.</text>
</comment>
<evidence type="ECO:0000256" key="9">
    <source>
        <dbReference type="ARBA" id="ARBA00022842"/>
    </source>
</evidence>
<dbReference type="Proteomes" id="UP000318437">
    <property type="component" value="Unassembled WGS sequence"/>
</dbReference>
<dbReference type="Pfam" id="PF00211">
    <property type="entry name" value="Guanylate_cyc"/>
    <property type="match status" value="1"/>
</dbReference>